<dbReference type="PANTHER" id="PTHR48098:SF3">
    <property type="entry name" value="IRON(III) ENTEROBACTIN ESTERASE"/>
    <property type="match status" value="1"/>
</dbReference>
<reference evidence="1 2" key="1">
    <citation type="submission" date="2020-02" db="EMBL/GenBank/DDBJ databases">
        <title>Acidophilic actinobacteria isolated from forest soil.</title>
        <authorList>
            <person name="Golinska P."/>
        </authorList>
    </citation>
    <scope>NUCLEOTIDE SEQUENCE [LARGE SCALE GENOMIC DNA]</scope>
    <source>
        <strain evidence="1 2">NL8</strain>
    </source>
</reference>
<accession>A0ABS5KU95</accession>
<evidence type="ECO:0000313" key="2">
    <source>
        <dbReference type="Proteomes" id="UP000730482"/>
    </source>
</evidence>
<dbReference type="PANTHER" id="PTHR48098">
    <property type="entry name" value="ENTEROCHELIN ESTERASE-RELATED"/>
    <property type="match status" value="1"/>
</dbReference>
<gene>
    <name evidence="1" type="ORF">KGQ19_22350</name>
</gene>
<dbReference type="Pfam" id="PF00756">
    <property type="entry name" value="Esterase"/>
    <property type="match status" value="1"/>
</dbReference>
<evidence type="ECO:0008006" key="3">
    <source>
        <dbReference type="Google" id="ProtNLM"/>
    </source>
</evidence>
<dbReference type="Proteomes" id="UP000730482">
    <property type="component" value="Unassembled WGS sequence"/>
</dbReference>
<sequence length="283" mass="31479">MTAEVPFRPLPLDVPVSYAHGPDSVRRPEVPPGSTVEFQWRESAVYPGTSRKFWVHVPAGYDPAHPRPANLMVFLDGWWYLDPAGEVRGGIVLDNLVHAGDIPMTVGVFVDPGVFEGSARPKNRNVEYDAFDERLVTFLTTEIVPRVAARYRIADDPERWGICGGSAGGDGAFTAAWLRPDRFRRVICYLASFVQMPGGNPYPALIPVTERKPLRIFMQAGHRDLNWDQPTRNWLAENLRTAAALAEAGYDFRLVLGDGAHSPNHGGVLLPDALRWVWRPDGD</sequence>
<protein>
    <recommendedName>
        <fullName evidence="3">Esterase</fullName>
    </recommendedName>
</protein>
<dbReference type="InterPro" id="IPR000801">
    <property type="entry name" value="Esterase-like"/>
</dbReference>
<dbReference type="EMBL" id="JAAFYZ010000077">
    <property type="protein sequence ID" value="MBS2549609.1"/>
    <property type="molecule type" value="Genomic_DNA"/>
</dbReference>
<dbReference type="RefSeq" id="WP_212011168.1">
    <property type="nucleotide sequence ID" value="NZ_JAAFYZ010000077.1"/>
</dbReference>
<dbReference type="Gene3D" id="3.40.50.1820">
    <property type="entry name" value="alpha/beta hydrolase"/>
    <property type="match status" value="1"/>
</dbReference>
<dbReference type="SUPFAM" id="SSF53474">
    <property type="entry name" value="alpha/beta-Hydrolases"/>
    <property type="match status" value="1"/>
</dbReference>
<name>A0ABS5KU95_9ACTN</name>
<keyword evidence="2" id="KW-1185">Reference proteome</keyword>
<comment type="caution">
    <text evidence="1">The sequence shown here is derived from an EMBL/GenBank/DDBJ whole genome shotgun (WGS) entry which is preliminary data.</text>
</comment>
<dbReference type="InterPro" id="IPR050583">
    <property type="entry name" value="Mycobacterial_A85_antigen"/>
</dbReference>
<proteinExistence type="predicted"/>
<evidence type="ECO:0000313" key="1">
    <source>
        <dbReference type="EMBL" id="MBS2549609.1"/>
    </source>
</evidence>
<organism evidence="1 2">
    <name type="scientific">Catenulispora pinistramenti</name>
    <dbReference type="NCBI Taxonomy" id="2705254"/>
    <lineage>
        <taxon>Bacteria</taxon>
        <taxon>Bacillati</taxon>
        <taxon>Actinomycetota</taxon>
        <taxon>Actinomycetes</taxon>
        <taxon>Catenulisporales</taxon>
        <taxon>Catenulisporaceae</taxon>
        <taxon>Catenulispora</taxon>
    </lineage>
</organism>
<dbReference type="InterPro" id="IPR029058">
    <property type="entry name" value="AB_hydrolase_fold"/>
</dbReference>